<keyword evidence="2" id="KW-1185">Reference proteome</keyword>
<dbReference type="AlphaFoldDB" id="A0A6A5FCH1"/>
<accession>A0A6A5FCH1</accession>
<reference evidence="1 2" key="1">
    <citation type="submission" date="2019-06" db="EMBL/GenBank/DDBJ databases">
        <title>A chromosome-scale genome assembly of the European perch, Perca fluviatilis.</title>
        <authorList>
            <person name="Roques C."/>
            <person name="Zahm M."/>
            <person name="Cabau C."/>
            <person name="Klopp C."/>
            <person name="Bouchez O."/>
            <person name="Donnadieu C."/>
            <person name="Kuhl H."/>
            <person name="Gislard M."/>
            <person name="Guendouz S."/>
            <person name="Journot L."/>
            <person name="Haffray P."/>
            <person name="Bestin A."/>
            <person name="Morvezen R."/>
            <person name="Feron R."/>
            <person name="Wen M."/>
            <person name="Jouanno E."/>
            <person name="Herpin A."/>
            <person name="Schartl M."/>
            <person name="Postlethwait J."/>
            <person name="Schaerlinger B."/>
            <person name="Chardard D."/>
            <person name="Lecocq T."/>
            <person name="Poncet C."/>
            <person name="Jaffrelo L."/>
            <person name="Lampietro C."/>
            <person name="Guiguen Y."/>
        </authorList>
    </citation>
    <scope>NUCLEOTIDE SEQUENCE [LARGE SCALE GENOMIC DNA]</scope>
    <source>
        <tissue evidence="1">Blood</tissue>
    </source>
</reference>
<dbReference type="Proteomes" id="UP000465112">
    <property type="component" value="Chromosome 5"/>
</dbReference>
<comment type="caution">
    <text evidence="1">The sequence shown here is derived from an EMBL/GenBank/DDBJ whole genome shotgun (WGS) entry which is preliminary data.</text>
</comment>
<sequence>MTTWIIGCQLCTVNGIYCSVFLPTQIWINLVEKREETPKSFPKWWRTDLNLIRPTLLPVVSLVGIFSNKKNCGKVATLGALI</sequence>
<organism evidence="1 2">
    <name type="scientific">Perca fluviatilis</name>
    <name type="common">European perch</name>
    <dbReference type="NCBI Taxonomy" id="8168"/>
    <lineage>
        <taxon>Eukaryota</taxon>
        <taxon>Metazoa</taxon>
        <taxon>Chordata</taxon>
        <taxon>Craniata</taxon>
        <taxon>Vertebrata</taxon>
        <taxon>Euteleostomi</taxon>
        <taxon>Actinopterygii</taxon>
        <taxon>Neopterygii</taxon>
        <taxon>Teleostei</taxon>
        <taxon>Neoteleostei</taxon>
        <taxon>Acanthomorphata</taxon>
        <taxon>Eupercaria</taxon>
        <taxon>Perciformes</taxon>
        <taxon>Percoidei</taxon>
        <taxon>Percidae</taxon>
        <taxon>Percinae</taxon>
        <taxon>Perca</taxon>
    </lineage>
</organism>
<proteinExistence type="predicted"/>
<protein>
    <submittedName>
        <fullName evidence="1">Uncharacterized protein</fullName>
    </submittedName>
</protein>
<evidence type="ECO:0000313" key="2">
    <source>
        <dbReference type="Proteomes" id="UP000465112"/>
    </source>
</evidence>
<name>A0A6A5FCH1_PERFL</name>
<dbReference type="EMBL" id="VHII01000005">
    <property type="protein sequence ID" value="KAF1390108.1"/>
    <property type="molecule type" value="Genomic_DNA"/>
</dbReference>
<evidence type="ECO:0000313" key="1">
    <source>
        <dbReference type="EMBL" id="KAF1390108.1"/>
    </source>
</evidence>
<gene>
    <name evidence="1" type="ORF">PFLUV_G00054690</name>
</gene>